<evidence type="ECO:0000313" key="6">
    <source>
        <dbReference type="EMBL" id="GAA3010205.1"/>
    </source>
</evidence>
<dbReference type="InterPro" id="IPR036388">
    <property type="entry name" value="WH-like_DNA-bd_sf"/>
</dbReference>
<dbReference type="PANTHER" id="PTHR30514">
    <property type="entry name" value="GLUCOKINASE"/>
    <property type="match status" value="1"/>
</dbReference>
<evidence type="ECO:0000256" key="3">
    <source>
        <dbReference type="ARBA" id="ARBA00023163"/>
    </source>
</evidence>
<keyword evidence="2" id="KW-0238">DNA-binding</keyword>
<dbReference type="InterPro" id="IPR000281">
    <property type="entry name" value="HTH_RpiR"/>
</dbReference>
<dbReference type="PROSITE" id="PS51464">
    <property type="entry name" value="SIS"/>
    <property type="match status" value="1"/>
</dbReference>
<organism evidence="6 7">
    <name type="scientific">Tetragenococcus solitarius</name>
    <dbReference type="NCBI Taxonomy" id="71453"/>
    <lineage>
        <taxon>Bacteria</taxon>
        <taxon>Bacillati</taxon>
        <taxon>Bacillota</taxon>
        <taxon>Bacilli</taxon>
        <taxon>Lactobacillales</taxon>
        <taxon>Enterococcaceae</taxon>
        <taxon>Tetragenococcus</taxon>
    </lineage>
</organism>
<keyword evidence="7" id="KW-1185">Reference proteome</keyword>
<dbReference type="InterPro" id="IPR001347">
    <property type="entry name" value="SIS_dom"/>
</dbReference>
<proteinExistence type="predicted"/>
<dbReference type="PROSITE" id="PS51071">
    <property type="entry name" value="HTH_RPIR"/>
    <property type="match status" value="1"/>
</dbReference>
<dbReference type="RefSeq" id="WP_068709235.1">
    <property type="nucleotide sequence ID" value="NZ_BAAAXQ010000007.1"/>
</dbReference>
<feature type="domain" description="SIS" evidence="5">
    <location>
        <begin position="113"/>
        <end position="252"/>
    </location>
</feature>
<keyword evidence="1" id="KW-0805">Transcription regulation</keyword>
<evidence type="ECO:0000256" key="1">
    <source>
        <dbReference type="ARBA" id="ARBA00023015"/>
    </source>
</evidence>
<comment type="caution">
    <text evidence="6">The sequence shown here is derived from an EMBL/GenBank/DDBJ whole genome shotgun (WGS) entry which is preliminary data.</text>
</comment>
<dbReference type="InterPro" id="IPR046348">
    <property type="entry name" value="SIS_dom_sf"/>
</dbReference>
<dbReference type="InterPro" id="IPR047640">
    <property type="entry name" value="RpiR-like"/>
</dbReference>
<accession>A0ABN3XZG5</accession>
<dbReference type="CDD" id="cd05013">
    <property type="entry name" value="SIS_RpiR"/>
    <property type="match status" value="1"/>
</dbReference>
<dbReference type="SUPFAM" id="SSF53697">
    <property type="entry name" value="SIS domain"/>
    <property type="match status" value="1"/>
</dbReference>
<dbReference type="PANTHER" id="PTHR30514:SF1">
    <property type="entry name" value="HTH-TYPE TRANSCRIPTIONAL REGULATOR HEXR-RELATED"/>
    <property type="match status" value="1"/>
</dbReference>
<gene>
    <name evidence="6" type="ORF">GCM10019998_02880</name>
</gene>
<evidence type="ECO:0000256" key="2">
    <source>
        <dbReference type="ARBA" id="ARBA00023125"/>
    </source>
</evidence>
<dbReference type="Gene3D" id="3.40.50.10490">
    <property type="entry name" value="Glucose-6-phosphate isomerase like protein, domain 1"/>
    <property type="match status" value="1"/>
</dbReference>
<dbReference type="Pfam" id="PF01380">
    <property type="entry name" value="SIS"/>
    <property type="match status" value="1"/>
</dbReference>
<protein>
    <submittedName>
        <fullName evidence="6">MurR/RpiR family transcriptional regulator</fullName>
    </submittedName>
</protein>
<dbReference type="Gene3D" id="1.10.10.10">
    <property type="entry name" value="Winged helix-like DNA-binding domain superfamily/Winged helix DNA-binding domain"/>
    <property type="match status" value="1"/>
</dbReference>
<dbReference type="SUPFAM" id="SSF46689">
    <property type="entry name" value="Homeodomain-like"/>
    <property type="match status" value="1"/>
</dbReference>
<reference evidence="6 7" key="1">
    <citation type="journal article" date="2019" name="Int. J. Syst. Evol. Microbiol.">
        <title>The Global Catalogue of Microorganisms (GCM) 10K type strain sequencing project: providing services to taxonomists for standard genome sequencing and annotation.</title>
        <authorList>
            <consortium name="The Broad Institute Genomics Platform"/>
            <consortium name="The Broad Institute Genome Sequencing Center for Infectious Disease"/>
            <person name="Wu L."/>
            <person name="Ma J."/>
        </authorList>
    </citation>
    <scope>NUCLEOTIDE SEQUENCE [LARGE SCALE GENOMIC DNA]</scope>
    <source>
        <strain evidence="6 7">JCM 8736</strain>
    </source>
</reference>
<evidence type="ECO:0000313" key="7">
    <source>
        <dbReference type="Proteomes" id="UP001501577"/>
    </source>
</evidence>
<dbReference type="Pfam" id="PF01418">
    <property type="entry name" value="HTH_6"/>
    <property type="match status" value="1"/>
</dbReference>
<dbReference type="EMBL" id="BAAAXQ010000007">
    <property type="protein sequence ID" value="GAA3010205.1"/>
    <property type="molecule type" value="Genomic_DNA"/>
</dbReference>
<sequence>MNFIKLIQEHYHSLTKSEKKVADYILVTKDKTKYSTIQEVKKATNVGDATIIRFCQKLGFSGFADLKIEIAKEDFTNTYETTEKKYYDQVLDGLYEALESTRQLLNEKELMKAVDAITKARYLYIFGVGSSGTSSISLEKMFLRVGVHCQAVIDPHYQAQSASLLDKQDAVVVFSLTGRTKDSYNAMNLASKNGATTIAITNYLSSPLAQLGDIVLQTSVEDFFDGGSLAGIISQLYISDLLVRGYERNNQVDTLQLREKVLRSIIEKRFDE</sequence>
<evidence type="ECO:0000259" key="4">
    <source>
        <dbReference type="PROSITE" id="PS51071"/>
    </source>
</evidence>
<dbReference type="InterPro" id="IPR009057">
    <property type="entry name" value="Homeodomain-like_sf"/>
</dbReference>
<name>A0ABN3XZG5_9ENTE</name>
<dbReference type="InterPro" id="IPR035472">
    <property type="entry name" value="RpiR-like_SIS"/>
</dbReference>
<evidence type="ECO:0000259" key="5">
    <source>
        <dbReference type="PROSITE" id="PS51464"/>
    </source>
</evidence>
<feature type="domain" description="HTH rpiR-type" evidence="4">
    <location>
        <begin position="1"/>
        <end position="77"/>
    </location>
</feature>
<dbReference type="Proteomes" id="UP001501577">
    <property type="component" value="Unassembled WGS sequence"/>
</dbReference>
<keyword evidence="3" id="KW-0804">Transcription</keyword>